<gene>
    <name evidence="2" type="ORF">MELLADRAFT_103458</name>
</gene>
<feature type="compositionally biased region" description="Basic and acidic residues" evidence="1">
    <location>
        <begin position="67"/>
        <end position="86"/>
    </location>
</feature>
<accession>F4RBI6</accession>
<evidence type="ECO:0000256" key="1">
    <source>
        <dbReference type="SAM" id="MobiDB-lite"/>
    </source>
</evidence>
<dbReference type="InParanoid" id="F4RBI6"/>
<dbReference type="EMBL" id="GL883095">
    <property type="protein sequence ID" value="EGG10092.1"/>
    <property type="molecule type" value="Genomic_DNA"/>
</dbReference>
<dbReference type="VEuPathDB" id="FungiDB:MELLADRAFT_103458"/>
<dbReference type="GeneID" id="18921978"/>
<reference evidence="3" key="1">
    <citation type="journal article" date="2011" name="Proc. Natl. Acad. Sci. U.S.A.">
        <title>Obligate biotrophy features unraveled by the genomic analysis of rust fungi.</title>
        <authorList>
            <person name="Duplessis S."/>
            <person name="Cuomo C.A."/>
            <person name="Lin Y.-C."/>
            <person name="Aerts A."/>
            <person name="Tisserant E."/>
            <person name="Veneault-Fourrey C."/>
            <person name="Joly D.L."/>
            <person name="Hacquard S."/>
            <person name="Amselem J."/>
            <person name="Cantarel B.L."/>
            <person name="Chiu R."/>
            <person name="Coutinho P.M."/>
            <person name="Feau N."/>
            <person name="Field M."/>
            <person name="Frey P."/>
            <person name="Gelhaye E."/>
            <person name="Goldberg J."/>
            <person name="Grabherr M.G."/>
            <person name="Kodira C.D."/>
            <person name="Kohler A."/>
            <person name="Kuees U."/>
            <person name="Lindquist E.A."/>
            <person name="Lucas S.M."/>
            <person name="Mago R."/>
            <person name="Mauceli E."/>
            <person name="Morin E."/>
            <person name="Murat C."/>
            <person name="Pangilinan J.L."/>
            <person name="Park R."/>
            <person name="Pearson M."/>
            <person name="Quesneville H."/>
            <person name="Rouhier N."/>
            <person name="Sakthikumar S."/>
            <person name="Salamov A.A."/>
            <person name="Schmutz J."/>
            <person name="Selles B."/>
            <person name="Shapiro H."/>
            <person name="Tanguay P."/>
            <person name="Tuskan G.A."/>
            <person name="Henrissat B."/>
            <person name="Van de Peer Y."/>
            <person name="Rouze P."/>
            <person name="Ellis J.G."/>
            <person name="Dodds P.N."/>
            <person name="Schein J.E."/>
            <person name="Zhong S."/>
            <person name="Hamelin R.C."/>
            <person name="Grigoriev I.V."/>
            <person name="Szabo L.J."/>
            <person name="Martin F."/>
        </authorList>
    </citation>
    <scope>NUCLEOTIDE SEQUENCE [LARGE SCALE GENOMIC DNA]</scope>
    <source>
        <strain evidence="3">98AG31 / pathotype 3-4-7</strain>
    </source>
</reference>
<feature type="region of interest" description="Disordered" evidence="1">
    <location>
        <begin position="44"/>
        <end position="99"/>
    </location>
</feature>
<sequence length="131" mass="13986">MATVPSVASKDINSNQKDIPWLRCLQLYKPTESSAVILSAISKATSESKSPHTTSEDAQLSSSVSNNDRRKGGDVITSHPDDERQEAVVPKPLPKGYAMAPVTSAAPKDISSKIDPANVILDDGGRVTRSR</sequence>
<evidence type="ECO:0000313" key="3">
    <source>
        <dbReference type="Proteomes" id="UP000001072"/>
    </source>
</evidence>
<organism evidence="3">
    <name type="scientific">Melampsora larici-populina (strain 98AG31 / pathotype 3-4-7)</name>
    <name type="common">Poplar leaf rust fungus</name>
    <dbReference type="NCBI Taxonomy" id="747676"/>
    <lineage>
        <taxon>Eukaryota</taxon>
        <taxon>Fungi</taxon>
        <taxon>Dikarya</taxon>
        <taxon>Basidiomycota</taxon>
        <taxon>Pucciniomycotina</taxon>
        <taxon>Pucciniomycetes</taxon>
        <taxon>Pucciniales</taxon>
        <taxon>Melampsoraceae</taxon>
        <taxon>Melampsora</taxon>
    </lineage>
</organism>
<evidence type="ECO:0000313" key="2">
    <source>
        <dbReference type="EMBL" id="EGG10092.1"/>
    </source>
</evidence>
<name>F4RBI6_MELLP</name>
<keyword evidence="3" id="KW-1185">Reference proteome</keyword>
<dbReference type="RefSeq" id="XP_007406393.1">
    <property type="nucleotide sequence ID" value="XM_007406331.1"/>
</dbReference>
<proteinExistence type="predicted"/>
<feature type="compositionally biased region" description="Polar residues" evidence="1">
    <location>
        <begin position="44"/>
        <end position="66"/>
    </location>
</feature>
<dbReference type="Proteomes" id="UP000001072">
    <property type="component" value="Unassembled WGS sequence"/>
</dbReference>
<protein>
    <submittedName>
        <fullName evidence="2">Uncharacterized protein</fullName>
    </submittedName>
</protein>
<dbReference type="AlphaFoldDB" id="F4RBI6"/>
<dbReference type="HOGENOM" id="CLU_1928076_0_0_1"/>
<dbReference type="KEGG" id="mlr:MELLADRAFT_103458"/>